<gene>
    <name evidence="1" type="ORF">MMARJ_13750</name>
</gene>
<dbReference type="InterPro" id="IPR023214">
    <property type="entry name" value="HAD_sf"/>
</dbReference>
<dbReference type="SUPFAM" id="SSF56784">
    <property type="entry name" value="HAD-like"/>
    <property type="match status" value="1"/>
</dbReference>
<sequence length="591" mass="65734">MSAARTEALEILRDPTAAMTDVLKALSTLDKAKHTGQTVKLGIAANISVELLGTYLRRYAYIADVKLEVITGSYDDLLNDVTDFVSQGVDHVLVIPFFDNLYAAWESQLDGLTTNEQQERMQAWLSKLKLAVGQTASVGRLTLAGAHLWNSRPYGAAGELLLEFNRAMKALADGQANAQFFDTAGIVTHLGEKAALDARFYYSGKAPYTPAFFDEFARRFALATRGFDSYFYKVVALDCDNTLWGGIVGEDGLTGIGLDPYDYPGNVFWTVQQQLRQLESSGVLLCLCTKNNAADVDEVFATHPNAVLKDEHFAAKRVNWEPKVANLQALAKELNLGAESFIFIDDSVFELEAVRTQLPQVRVFQVPKKLSDYPAMLRDVAALCVAGGVISESESKTRHYRQLAESSAAQANFANQEDYLRSLDLEVRIYRDAREQIPRIAELTQKSNQFNLTTRRYTPGEVVALMDRADSTVYSFEVSDRFGKCGVTGVIVVDFTSEHAVVDAFLMSCRVIGRGVEFAVWRAVLEDSRIHGKRALSASYLPTAKNTQVADFFDRLGLSKVEESEDGCRRYEIQLDDFRPADRDWVELIDG</sequence>
<keyword evidence="2" id="KW-1185">Reference proteome</keyword>
<dbReference type="Proteomes" id="UP000466831">
    <property type="component" value="Chromosome"/>
</dbReference>
<dbReference type="Gene3D" id="3.40.50.1000">
    <property type="entry name" value="HAD superfamily/HAD-like"/>
    <property type="match status" value="1"/>
</dbReference>
<dbReference type="NCBIfam" id="TIGR01681">
    <property type="entry name" value="HAD-SF-IIIC"/>
    <property type="match status" value="1"/>
</dbReference>
<name>A0ABN5ZSA4_9MYCO</name>
<proteinExistence type="predicted"/>
<dbReference type="NCBIfam" id="TIGR01686">
    <property type="entry name" value="FkbH"/>
    <property type="match status" value="1"/>
</dbReference>
<dbReference type="RefSeq" id="WP_139799142.1">
    <property type="nucleotide sequence ID" value="NZ_AP022584.1"/>
</dbReference>
<dbReference type="InterPro" id="IPR010037">
    <property type="entry name" value="FkbH_domain"/>
</dbReference>
<organism evidence="1 2">
    <name type="scientific">Mycobacterium marseillense</name>
    <dbReference type="NCBI Taxonomy" id="701042"/>
    <lineage>
        <taxon>Bacteria</taxon>
        <taxon>Bacillati</taxon>
        <taxon>Actinomycetota</taxon>
        <taxon>Actinomycetes</taxon>
        <taxon>Mycobacteriales</taxon>
        <taxon>Mycobacteriaceae</taxon>
        <taxon>Mycobacterium</taxon>
        <taxon>Mycobacterium avium complex (MAC)</taxon>
    </lineage>
</organism>
<evidence type="ECO:0008006" key="3">
    <source>
        <dbReference type="Google" id="ProtNLM"/>
    </source>
</evidence>
<evidence type="ECO:0000313" key="2">
    <source>
        <dbReference type="Proteomes" id="UP000466831"/>
    </source>
</evidence>
<protein>
    <recommendedName>
        <fullName evidence="3">HAD-IIIC family phosphatase</fullName>
    </recommendedName>
</protein>
<dbReference type="Gene3D" id="3.40.50.1110">
    <property type="entry name" value="SGNH hydrolase"/>
    <property type="match status" value="1"/>
</dbReference>
<dbReference type="InterPro" id="IPR036412">
    <property type="entry name" value="HAD-like_sf"/>
</dbReference>
<evidence type="ECO:0000313" key="1">
    <source>
        <dbReference type="EMBL" id="BBY10635.1"/>
    </source>
</evidence>
<reference evidence="1 2" key="1">
    <citation type="journal article" date="2019" name="Emerg. Microbes Infect.">
        <title>Comprehensive subspecies identification of 175 nontuberculous mycobacteria species based on 7547 genomic profiles.</title>
        <authorList>
            <person name="Matsumoto Y."/>
            <person name="Kinjo T."/>
            <person name="Motooka D."/>
            <person name="Nabeya D."/>
            <person name="Jung N."/>
            <person name="Uechi K."/>
            <person name="Horii T."/>
            <person name="Iida T."/>
            <person name="Fujita J."/>
            <person name="Nakamura S."/>
        </authorList>
    </citation>
    <scope>NUCLEOTIDE SEQUENCE [LARGE SCALE GENOMIC DNA]</scope>
    <source>
        <strain evidence="1 2">JCM 17324</strain>
    </source>
</reference>
<dbReference type="EMBL" id="AP022584">
    <property type="protein sequence ID" value="BBY10635.1"/>
    <property type="molecule type" value="Genomic_DNA"/>
</dbReference>
<dbReference type="InterPro" id="IPR036514">
    <property type="entry name" value="SGNH_hydro_sf"/>
</dbReference>
<dbReference type="InterPro" id="IPR010033">
    <property type="entry name" value="HAD_SF_ppase_IIIC"/>
</dbReference>
<accession>A0ABN5ZSA4</accession>